<dbReference type="Proteomes" id="UP001500879">
    <property type="component" value="Unassembled WGS sequence"/>
</dbReference>
<protein>
    <recommendedName>
        <fullName evidence="3">Topoisomerase</fullName>
    </recommendedName>
</protein>
<proteinExistence type="predicted"/>
<evidence type="ECO:0000313" key="1">
    <source>
        <dbReference type="EMBL" id="GAA0406371.1"/>
    </source>
</evidence>
<organism evidence="1 2">
    <name type="scientific">Streptomyces luteireticuli</name>
    <dbReference type="NCBI Taxonomy" id="173858"/>
    <lineage>
        <taxon>Bacteria</taxon>
        <taxon>Bacillati</taxon>
        <taxon>Actinomycetota</taxon>
        <taxon>Actinomycetes</taxon>
        <taxon>Kitasatosporales</taxon>
        <taxon>Streptomycetaceae</taxon>
        <taxon>Streptomyces</taxon>
    </lineage>
</organism>
<dbReference type="RefSeq" id="WP_344024075.1">
    <property type="nucleotide sequence ID" value="NZ_BAAABX010000032.1"/>
</dbReference>
<name>A0ABN0YRB8_9ACTN</name>
<dbReference type="SUPFAM" id="SSF56731">
    <property type="entry name" value="DNA primase core"/>
    <property type="match status" value="1"/>
</dbReference>
<evidence type="ECO:0008006" key="3">
    <source>
        <dbReference type="Google" id="ProtNLM"/>
    </source>
</evidence>
<reference evidence="1 2" key="1">
    <citation type="journal article" date="2019" name="Int. J. Syst. Evol. Microbiol.">
        <title>The Global Catalogue of Microorganisms (GCM) 10K type strain sequencing project: providing services to taxonomists for standard genome sequencing and annotation.</title>
        <authorList>
            <consortium name="The Broad Institute Genomics Platform"/>
            <consortium name="The Broad Institute Genome Sequencing Center for Infectious Disease"/>
            <person name="Wu L."/>
            <person name="Ma J."/>
        </authorList>
    </citation>
    <scope>NUCLEOTIDE SEQUENCE [LARGE SCALE GENOMIC DNA]</scope>
    <source>
        <strain evidence="1 2">JCM 4788</strain>
    </source>
</reference>
<sequence>MQSELLKADLVEAAKRYSSRYEESPAELYVVQRGLGHMANRFRLGYVSSPIAGHEQYRGRLAIPYLRPAGGIRSVATIRFRCIADTCIKAPDGSFLPPERETHDGHAKYLSLPGHSPRLYNTWALIRPSPYIVVGEGEFDPMASESADVPAIGPPGVATWRDHFAPALAGYEVVFSIGDGDPAGRKFNEEMASRLPNVKPIDLGDGYDINRYVQEHGCEAFRTKLGV</sequence>
<dbReference type="EMBL" id="BAAABX010000032">
    <property type="protein sequence ID" value="GAA0406371.1"/>
    <property type="molecule type" value="Genomic_DNA"/>
</dbReference>
<dbReference type="Gene3D" id="3.40.1360.10">
    <property type="match status" value="1"/>
</dbReference>
<gene>
    <name evidence="1" type="ORF">GCM10010357_29180</name>
</gene>
<keyword evidence="2" id="KW-1185">Reference proteome</keyword>
<accession>A0ABN0YRB8</accession>
<comment type="caution">
    <text evidence="1">The sequence shown here is derived from an EMBL/GenBank/DDBJ whole genome shotgun (WGS) entry which is preliminary data.</text>
</comment>
<evidence type="ECO:0000313" key="2">
    <source>
        <dbReference type="Proteomes" id="UP001500879"/>
    </source>
</evidence>